<dbReference type="OrthoDB" id="9807502at2"/>
<dbReference type="UniPathway" id="UPA00254">
    <property type="reaction ID" value="UER00364"/>
</dbReference>
<accession>A0A845QS92</accession>
<dbReference type="Gene3D" id="1.10.3930.10">
    <property type="entry name" value="Arginine deiminase"/>
    <property type="match status" value="1"/>
</dbReference>
<dbReference type="Proteomes" id="UP000467132">
    <property type="component" value="Unassembled WGS sequence"/>
</dbReference>
<dbReference type="HAMAP" id="MF_00242">
    <property type="entry name" value="Arg_deiminase"/>
    <property type="match status" value="1"/>
</dbReference>
<dbReference type="Pfam" id="PF02274">
    <property type="entry name" value="ADI"/>
    <property type="match status" value="1"/>
</dbReference>
<keyword evidence="9" id="KW-1185">Reference proteome</keyword>
<feature type="active site" description="Amidino-cysteine intermediate" evidence="6 7">
    <location>
        <position position="399"/>
    </location>
</feature>
<dbReference type="GO" id="GO:0019546">
    <property type="term" value="P:L-arginine deiminase pathway"/>
    <property type="evidence" value="ECO:0007669"/>
    <property type="project" value="UniProtKB-UniRule"/>
</dbReference>
<proteinExistence type="inferred from homology"/>
<dbReference type="PIRSF" id="PIRSF006356">
    <property type="entry name" value="Arg_deiminase"/>
    <property type="match status" value="1"/>
</dbReference>
<keyword evidence="3 6" id="KW-0056">Arginine metabolism</keyword>
<protein>
    <recommendedName>
        <fullName evidence="6">Arginine deiminase</fullName>
        <shortName evidence="6">ADI</shortName>
        <ecNumber evidence="6">3.5.3.6</ecNumber>
    </recommendedName>
    <alternativeName>
        <fullName evidence="6">Arginine dihydrolase</fullName>
        <shortName evidence="6">AD</shortName>
    </alternativeName>
</protein>
<keyword evidence="4 6" id="KW-0378">Hydrolase</keyword>
<dbReference type="Gene3D" id="3.75.10.10">
    <property type="entry name" value="L-arginine/glycine Amidinotransferase, Chain A"/>
    <property type="match status" value="1"/>
</dbReference>
<keyword evidence="6" id="KW-0963">Cytoplasm</keyword>
<dbReference type="NCBIfam" id="TIGR01078">
    <property type="entry name" value="arcA"/>
    <property type="match status" value="1"/>
</dbReference>
<dbReference type="RefSeq" id="WP_160196175.1">
    <property type="nucleotide sequence ID" value="NZ_QXXA01000004.1"/>
</dbReference>
<dbReference type="NCBIfam" id="NF002381">
    <property type="entry name" value="PRK01388.1"/>
    <property type="match status" value="1"/>
</dbReference>
<evidence type="ECO:0000256" key="7">
    <source>
        <dbReference type="PIRSR" id="PIRSR006356-1"/>
    </source>
</evidence>
<evidence type="ECO:0000256" key="3">
    <source>
        <dbReference type="ARBA" id="ARBA00022503"/>
    </source>
</evidence>
<dbReference type="PANTHER" id="PTHR47271">
    <property type="entry name" value="ARGININE DEIMINASE"/>
    <property type="match status" value="1"/>
</dbReference>
<dbReference type="AlphaFoldDB" id="A0A845QS92"/>
<dbReference type="InterPro" id="IPR003876">
    <property type="entry name" value="Arg_deiminase"/>
</dbReference>
<comment type="catalytic activity">
    <reaction evidence="5 6">
        <text>L-arginine + H2O = L-citrulline + NH4(+)</text>
        <dbReference type="Rhea" id="RHEA:19597"/>
        <dbReference type="ChEBI" id="CHEBI:15377"/>
        <dbReference type="ChEBI" id="CHEBI:28938"/>
        <dbReference type="ChEBI" id="CHEBI:32682"/>
        <dbReference type="ChEBI" id="CHEBI:57743"/>
        <dbReference type="EC" id="3.5.3.6"/>
    </reaction>
</comment>
<dbReference type="PRINTS" id="PR01466">
    <property type="entry name" value="ARGDEIMINASE"/>
</dbReference>
<dbReference type="PANTHER" id="PTHR47271:SF2">
    <property type="entry name" value="ARGININE DEIMINASE"/>
    <property type="match status" value="1"/>
</dbReference>
<name>A0A845QS92_9CLOT</name>
<dbReference type="GO" id="GO:0005737">
    <property type="term" value="C:cytoplasm"/>
    <property type="evidence" value="ECO:0007669"/>
    <property type="project" value="UniProtKB-SubCell"/>
</dbReference>
<evidence type="ECO:0000256" key="1">
    <source>
        <dbReference type="ARBA" id="ARBA00005213"/>
    </source>
</evidence>
<evidence type="ECO:0000313" key="9">
    <source>
        <dbReference type="Proteomes" id="UP000467132"/>
    </source>
</evidence>
<reference evidence="8 9" key="1">
    <citation type="submission" date="2018-08" db="EMBL/GenBank/DDBJ databases">
        <title>Murine metabolic-syndrome-specific gut microbial biobank.</title>
        <authorList>
            <person name="Liu C."/>
        </authorList>
    </citation>
    <scope>NUCLEOTIDE SEQUENCE [LARGE SCALE GENOMIC DNA]</scope>
    <source>
        <strain evidence="8 9">583</strain>
    </source>
</reference>
<evidence type="ECO:0000256" key="2">
    <source>
        <dbReference type="ARBA" id="ARBA00010206"/>
    </source>
</evidence>
<dbReference type="EC" id="3.5.3.6" evidence="6"/>
<comment type="pathway">
    <text evidence="1 6">Amino-acid degradation; L-arginine degradation via ADI pathway; carbamoyl phosphate from L-arginine: step 1/2.</text>
</comment>
<organism evidence="8 9">
    <name type="scientific">Senegalia massiliensis</name>
    <dbReference type="NCBI Taxonomy" id="1720316"/>
    <lineage>
        <taxon>Bacteria</taxon>
        <taxon>Bacillati</taxon>
        <taxon>Bacillota</taxon>
        <taxon>Clostridia</taxon>
        <taxon>Eubacteriales</taxon>
        <taxon>Clostridiaceae</taxon>
        <taxon>Senegalia</taxon>
    </lineage>
</organism>
<comment type="caution">
    <text evidence="8">The sequence shown here is derived from an EMBL/GenBank/DDBJ whole genome shotgun (WGS) entry which is preliminary data.</text>
</comment>
<evidence type="ECO:0000256" key="4">
    <source>
        <dbReference type="ARBA" id="ARBA00022801"/>
    </source>
</evidence>
<evidence type="ECO:0000256" key="5">
    <source>
        <dbReference type="ARBA" id="ARBA00049429"/>
    </source>
</evidence>
<dbReference type="GO" id="GO:0016990">
    <property type="term" value="F:arginine deiminase activity"/>
    <property type="evidence" value="ECO:0007669"/>
    <property type="project" value="UniProtKB-UniRule"/>
</dbReference>
<dbReference type="EMBL" id="QXXA01000004">
    <property type="protein sequence ID" value="NBI05677.1"/>
    <property type="molecule type" value="Genomic_DNA"/>
</dbReference>
<dbReference type="SUPFAM" id="SSF55909">
    <property type="entry name" value="Pentein"/>
    <property type="match status" value="1"/>
</dbReference>
<comment type="subcellular location">
    <subcellularLocation>
        <location evidence="6">Cytoplasm</location>
    </subcellularLocation>
</comment>
<evidence type="ECO:0000256" key="6">
    <source>
        <dbReference type="HAMAP-Rule" id="MF_00242"/>
    </source>
</evidence>
<comment type="similarity">
    <text evidence="2 6">Belongs to the arginine deiminase family.</text>
</comment>
<gene>
    <name evidence="6 8" type="primary">arcA</name>
    <name evidence="8" type="ORF">D3Z33_02260</name>
</gene>
<evidence type="ECO:0000313" key="8">
    <source>
        <dbReference type="EMBL" id="NBI05677.1"/>
    </source>
</evidence>
<sequence length="409" mass="46264">MSNEKAIDVTSEIGKLKTVLLHRPGRELENITPDFMERLLFDDIPDLEAARKEHDAFAQVLKDNGVEVLYLEELAAESIEDKEVRQKFIEQFLEEAHVSGEGTIKALKDHFSDLDNKELIDTLMAGVRKTELKDYKAESLADMASSDYPLVLDPLTNLYFTRDPFATIGTGITINQMRTETRNRETIFAEYIFKYHPRFKDAGVPIWLNRDEKTSIEGGDELVLSEKVLAVGISQRTDAASVEKLAKRLFENNESFETILAFDIPKSRAFMHLDTVFTMIDHDKFTIHPGIEGPLTVFSITKGKDGDLEIERERDTLEHLLAKHLELDNVELIRCAGGDPIDAAREQWNDGSNTLTIAPGEVVVYARNHVTNRILEEKGIKLHKVEGTELVRGRGGPRCMSMPLIREKA</sequence>